<dbReference type="WBParaSite" id="ACRNAN_scaffold5256.g26280.t1">
    <property type="protein sequence ID" value="ACRNAN_scaffold5256.g26280.t1"/>
    <property type="gene ID" value="ACRNAN_scaffold5256.g26280"/>
</dbReference>
<proteinExistence type="predicted"/>
<keyword evidence="2" id="KW-1185">Reference proteome</keyword>
<evidence type="ECO:0000313" key="2">
    <source>
        <dbReference type="Proteomes" id="UP000887540"/>
    </source>
</evidence>
<name>A0A914E3Z3_9BILA</name>
<protein>
    <submittedName>
        <fullName evidence="3">Secreted protein</fullName>
    </submittedName>
</protein>
<organism evidence="2 3">
    <name type="scientific">Acrobeloides nanus</name>
    <dbReference type="NCBI Taxonomy" id="290746"/>
    <lineage>
        <taxon>Eukaryota</taxon>
        <taxon>Metazoa</taxon>
        <taxon>Ecdysozoa</taxon>
        <taxon>Nematoda</taxon>
        <taxon>Chromadorea</taxon>
        <taxon>Rhabditida</taxon>
        <taxon>Tylenchina</taxon>
        <taxon>Cephalobomorpha</taxon>
        <taxon>Cephaloboidea</taxon>
        <taxon>Cephalobidae</taxon>
        <taxon>Acrobeloides</taxon>
    </lineage>
</organism>
<dbReference type="Proteomes" id="UP000887540">
    <property type="component" value="Unplaced"/>
</dbReference>
<evidence type="ECO:0000313" key="3">
    <source>
        <dbReference type="WBParaSite" id="ACRNAN_scaffold5256.g26280.t1"/>
    </source>
</evidence>
<evidence type="ECO:0000256" key="1">
    <source>
        <dbReference type="SAM" id="SignalP"/>
    </source>
</evidence>
<keyword evidence="1" id="KW-0732">Signal</keyword>
<feature type="signal peptide" evidence="1">
    <location>
        <begin position="1"/>
        <end position="17"/>
    </location>
</feature>
<accession>A0A914E3Z3</accession>
<reference evidence="3" key="1">
    <citation type="submission" date="2022-11" db="UniProtKB">
        <authorList>
            <consortium name="WormBaseParasite"/>
        </authorList>
    </citation>
    <scope>IDENTIFICATION</scope>
</reference>
<sequence length="277" mass="31349">MKFEIAILLALIEVVVSYRDAEIPGIAFRYRYRADNTTSQPPVSPNQSSCSDSDLSKFLNCYEAYLSNYNLHVANLNSNTTTPTLPNFTFFLQAIEGKTYGDNQKIHQDFYNCYTQVSPYCLYFKTMRTITPNLEQAEFYTAELSDAEMYYQNSQSANALKCFGNATIICLPDNNLHEHAMECSEANRFLNCNLFVYDDASCDPNQRGNICRLIVTDAQRFGILDDSCRTQLDQACTNNNAPTTTPTVGTTTSNSVFRIEICSIPNRSRMFLPLPKN</sequence>
<dbReference type="AlphaFoldDB" id="A0A914E3Z3"/>
<feature type="chain" id="PRO_5037250675" evidence="1">
    <location>
        <begin position="18"/>
        <end position="277"/>
    </location>
</feature>